<accession>A0ABT9VEA8</accession>
<gene>
    <name evidence="9" type="ORF">J2S77_001114</name>
</gene>
<evidence type="ECO:0000256" key="4">
    <source>
        <dbReference type="ARBA" id="ARBA00022801"/>
    </source>
</evidence>
<keyword evidence="6" id="KW-0175">Coiled coil</keyword>
<name>A0ABT9VEA8_9BACI</name>
<organism evidence="9 10">
    <name type="scientific">Alkalibacillus salilacus</name>
    <dbReference type="NCBI Taxonomy" id="284582"/>
    <lineage>
        <taxon>Bacteria</taxon>
        <taxon>Bacillati</taxon>
        <taxon>Bacillota</taxon>
        <taxon>Bacilli</taxon>
        <taxon>Bacillales</taxon>
        <taxon>Bacillaceae</taxon>
        <taxon>Alkalibacillus</taxon>
    </lineage>
</organism>
<dbReference type="InterPro" id="IPR013527">
    <property type="entry name" value="YicC-like_N"/>
</dbReference>
<dbReference type="Proteomes" id="UP001224359">
    <property type="component" value="Unassembled WGS sequence"/>
</dbReference>
<sequence length="295" mass="34088">MIKVIKSMTGYGQAVDTYHDRQVSVEIKTVNHRFLDFSFKLPRELTALEDQMKTQCRSWFNRGRIDIWIQMNGEPLSEPTINVNWPLLNQYLAKVHEIKDETGIPGDITINHLLQLEGLLEKDESNQVDEALEQVIRSTLEKALANAYQMRIDEGETLRQDVLQYNEEIKKLANELNDNRETLKQHYYDRVLVRLQDTLKEVDIDHQRLVQEVAMLADKGDITEEVTRLLSHTEQIDELLSSNQAVGRQLDFLSQELHREANTIGSKANDIALSKQAIALKSVIEKIKEQVQNIE</sequence>
<feature type="domain" description="Endoribonuclease YicC-like C-terminal" evidence="8">
    <location>
        <begin position="179"/>
        <end position="295"/>
    </location>
</feature>
<evidence type="ECO:0000259" key="8">
    <source>
        <dbReference type="Pfam" id="PF08340"/>
    </source>
</evidence>
<evidence type="ECO:0000256" key="1">
    <source>
        <dbReference type="ARBA" id="ARBA00001968"/>
    </source>
</evidence>
<dbReference type="InterPro" id="IPR013551">
    <property type="entry name" value="YicC-like_C"/>
</dbReference>
<evidence type="ECO:0000256" key="3">
    <source>
        <dbReference type="ARBA" id="ARBA00022759"/>
    </source>
</evidence>
<proteinExistence type="inferred from homology"/>
<dbReference type="PANTHER" id="PTHR30636">
    <property type="entry name" value="UPF0701 PROTEIN YICC"/>
    <property type="match status" value="1"/>
</dbReference>
<protein>
    <submittedName>
        <fullName evidence="9">Uncharacterized protein (TIGR00255 family)</fullName>
    </submittedName>
</protein>
<evidence type="ECO:0000313" key="10">
    <source>
        <dbReference type="Proteomes" id="UP001224359"/>
    </source>
</evidence>
<reference evidence="9 10" key="1">
    <citation type="submission" date="2023-07" db="EMBL/GenBank/DDBJ databases">
        <title>Genomic Encyclopedia of Type Strains, Phase IV (KMG-IV): sequencing the most valuable type-strain genomes for metagenomic binning, comparative biology and taxonomic classification.</title>
        <authorList>
            <person name="Goeker M."/>
        </authorList>
    </citation>
    <scope>NUCLEOTIDE SEQUENCE [LARGE SCALE GENOMIC DNA]</scope>
    <source>
        <strain evidence="9 10">DSM 16460</strain>
    </source>
</reference>
<dbReference type="EMBL" id="JAUSTQ010000003">
    <property type="protein sequence ID" value="MDQ0159150.1"/>
    <property type="molecule type" value="Genomic_DNA"/>
</dbReference>
<dbReference type="Pfam" id="PF03755">
    <property type="entry name" value="YicC-like_N"/>
    <property type="match status" value="1"/>
</dbReference>
<keyword evidence="10" id="KW-1185">Reference proteome</keyword>
<comment type="caution">
    <text evidence="9">The sequence shown here is derived from an EMBL/GenBank/DDBJ whole genome shotgun (WGS) entry which is preliminary data.</text>
</comment>
<dbReference type="InterPro" id="IPR005229">
    <property type="entry name" value="YicC/YloC-like"/>
</dbReference>
<evidence type="ECO:0000313" key="9">
    <source>
        <dbReference type="EMBL" id="MDQ0159150.1"/>
    </source>
</evidence>
<evidence type="ECO:0000256" key="6">
    <source>
        <dbReference type="SAM" id="Coils"/>
    </source>
</evidence>
<keyword evidence="4" id="KW-0378">Hydrolase</keyword>
<feature type="coiled-coil region" evidence="6">
    <location>
        <begin position="155"/>
        <end position="212"/>
    </location>
</feature>
<comment type="similarity">
    <text evidence="5">Belongs to the YicC/YloC family.</text>
</comment>
<feature type="domain" description="Endoribonuclease YicC-like N-terminal" evidence="7">
    <location>
        <begin position="5"/>
        <end position="159"/>
    </location>
</feature>
<dbReference type="NCBIfam" id="TIGR00255">
    <property type="entry name" value="YicC/YloC family endoribonuclease"/>
    <property type="match status" value="1"/>
</dbReference>
<evidence type="ECO:0000259" key="7">
    <source>
        <dbReference type="Pfam" id="PF03755"/>
    </source>
</evidence>
<evidence type="ECO:0000256" key="5">
    <source>
        <dbReference type="ARBA" id="ARBA00035648"/>
    </source>
</evidence>
<comment type="cofactor">
    <cofactor evidence="1">
        <name>a divalent metal cation</name>
        <dbReference type="ChEBI" id="CHEBI:60240"/>
    </cofactor>
</comment>
<keyword evidence="2" id="KW-0540">Nuclease</keyword>
<dbReference type="Pfam" id="PF08340">
    <property type="entry name" value="YicC-like_C"/>
    <property type="match status" value="1"/>
</dbReference>
<dbReference type="PANTHER" id="PTHR30636:SF3">
    <property type="entry name" value="UPF0701 PROTEIN YICC"/>
    <property type="match status" value="1"/>
</dbReference>
<evidence type="ECO:0000256" key="2">
    <source>
        <dbReference type="ARBA" id="ARBA00022722"/>
    </source>
</evidence>
<keyword evidence="3" id="KW-0255">Endonuclease</keyword>